<reference evidence="1" key="1">
    <citation type="submission" date="2022-06" db="EMBL/GenBank/DDBJ databases">
        <title>Uncovering the hologenomic basis of an extraordinary plant invasion.</title>
        <authorList>
            <person name="Bieker V.C."/>
            <person name="Martin M.D."/>
            <person name="Gilbert T."/>
            <person name="Hodgins K."/>
            <person name="Battlay P."/>
            <person name="Petersen B."/>
            <person name="Wilson J."/>
        </authorList>
    </citation>
    <scope>NUCLEOTIDE SEQUENCE</scope>
    <source>
        <strain evidence="1">AA19_3_7</strain>
        <tissue evidence="1">Leaf</tissue>
    </source>
</reference>
<protein>
    <recommendedName>
        <fullName evidence="3">Protein FAR1-RELATED SEQUENCE</fullName>
    </recommendedName>
</protein>
<comment type="caution">
    <text evidence="1">The sequence shown here is derived from an EMBL/GenBank/DDBJ whole genome shotgun (WGS) entry which is preliminary data.</text>
</comment>
<proteinExistence type="predicted"/>
<accession>A0AAD5GE11</accession>
<feature type="non-terminal residue" evidence="1">
    <location>
        <position position="303"/>
    </location>
</feature>
<name>A0AAD5GE11_AMBAR</name>
<keyword evidence="2" id="KW-1185">Reference proteome</keyword>
<dbReference type="PANTHER" id="PTHR47718:SF12">
    <property type="entry name" value="PROTEIN FAR1-RELATED SEQUENCE"/>
    <property type="match status" value="1"/>
</dbReference>
<dbReference type="EMBL" id="JAMZMK010008914">
    <property type="protein sequence ID" value="KAI7737994.1"/>
    <property type="molecule type" value="Genomic_DNA"/>
</dbReference>
<evidence type="ECO:0008006" key="3">
    <source>
        <dbReference type="Google" id="ProtNLM"/>
    </source>
</evidence>
<sequence length="303" mass="33929">KSKEATKDFEFFTAKDLEDVAILITETPDLHLGAEDGPATRENTVDKGKRVVDVVGVEVENAEVRAAIHNWANTLMQFLLCFDTTMDTQRYNKRVAEHQTETRVPELKTGLSIEKQCMLVYSQTLFYEVRKEIQKGLLLCFITKQEEVDGVKIYKSRCNVGEVYYGSVDHSATIVMRNGLLEMFNQCVDRLSGSPEMLCAFSDQLQGMKDEVMGNGVGDASHDGVNEHVIANLLRVPEEVEGSCSNPQGIRNKGCGTNRRLVGPGEKAANRKKKTTRQCKTCFEFVSDHDSRNCPLKNKEPTP</sequence>
<dbReference type="AlphaFoldDB" id="A0AAD5GE11"/>
<evidence type="ECO:0000313" key="2">
    <source>
        <dbReference type="Proteomes" id="UP001206925"/>
    </source>
</evidence>
<dbReference type="PANTHER" id="PTHR47718">
    <property type="entry name" value="OS01G0519700 PROTEIN"/>
    <property type="match status" value="1"/>
</dbReference>
<dbReference type="Proteomes" id="UP001206925">
    <property type="component" value="Unassembled WGS sequence"/>
</dbReference>
<organism evidence="1 2">
    <name type="scientific">Ambrosia artemisiifolia</name>
    <name type="common">Common ragweed</name>
    <dbReference type="NCBI Taxonomy" id="4212"/>
    <lineage>
        <taxon>Eukaryota</taxon>
        <taxon>Viridiplantae</taxon>
        <taxon>Streptophyta</taxon>
        <taxon>Embryophyta</taxon>
        <taxon>Tracheophyta</taxon>
        <taxon>Spermatophyta</taxon>
        <taxon>Magnoliopsida</taxon>
        <taxon>eudicotyledons</taxon>
        <taxon>Gunneridae</taxon>
        <taxon>Pentapetalae</taxon>
        <taxon>asterids</taxon>
        <taxon>campanulids</taxon>
        <taxon>Asterales</taxon>
        <taxon>Asteraceae</taxon>
        <taxon>Asteroideae</taxon>
        <taxon>Heliantheae alliance</taxon>
        <taxon>Heliantheae</taxon>
        <taxon>Ambrosia</taxon>
    </lineage>
</organism>
<gene>
    <name evidence="1" type="ORF">M8C21_026165</name>
</gene>
<evidence type="ECO:0000313" key="1">
    <source>
        <dbReference type="EMBL" id="KAI7737994.1"/>
    </source>
</evidence>